<dbReference type="InterPro" id="IPR010146">
    <property type="entry name" value="CRISPR-assoc_prot_Csn2-typ"/>
</dbReference>
<dbReference type="EMBL" id="JBBMEZ010000009">
    <property type="protein sequence ID" value="MEQ2469640.1"/>
    <property type="molecule type" value="Genomic_DNA"/>
</dbReference>
<dbReference type="RefSeq" id="WP_117950448.1">
    <property type="nucleotide sequence ID" value="NZ_JBBMEZ010000009.1"/>
</dbReference>
<dbReference type="NCBIfam" id="TIGR01866">
    <property type="entry name" value="cas_Csn2"/>
    <property type="match status" value="1"/>
</dbReference>
<gene>
    <name evidence="1" type="primary">csn2</name>
    <name evidence="1" type="ORF">WMO39_04740</name>
</gene>
<keyword evidence="2" id="KW-1185">Reference proteome</keyword>
<comment type="caution">
    <text evidence="1">The sequence shown here is derived from an EMBL/GenBank/DDBJ whole genome shotgun (WGS) entry which is preliminary data.</text>
</comment>
<name>A0ABV1F9Y9_9FIRM</name>
<dbReference type="Proteomes" id="UP001490816">
    <property type="component" value="Unassembled WGS sequence"/>
</dbReference>
<sequence length="221" mass="25805">MKFLFKYMSEPFDFSKSNAVTLVIENKKLFRQTILSVSECDCNEMFVFSENFKPLDFSKSVKYVDSVLTFEFSDRKMMTKVNSFFENLCNTKYFPQISEIKALCVSLCCELSKENDYDFQFCESIETMALVKLFSFAPADASDDNVGHLLRYFKLMKEYLGIKCFIVQNLHIYLDDSECENLLESAVMHGIYLLNIENSVPKEVSEYEKLVVIDNDLCEFY</sequence>
<reference evidence="1 2" key="1">
    <citation type="submission" date="2024-03" db="EMBL/GenBank/DDBJ databases">
        <title>Human intestinal bacterial collection.</title>
        <authorList>
            <person name="Pauvert C."/>
            <person name="Hitch T.C.A."/>
            <person name="Clavel T."/>
        </authorList>
    </citation>
    <scope>NUCLEOTIDE SEQUENCE [LARGE SCALE GENOMIC DNA]</scope>
    <source>
        <strain evidence="1 2">CLA-JM-H38</strain>
    </source>
</reference>
<protein>
    <submittedName>
        <fullName evidence="1">Type II-A CRISPR-associated protein Csn2</fullName>
    </submittedName>
</protein>
<evidence type="ECO:0000313" key="2">
    <source>
        <dbReference type="Proteomes" id="UP001490816"/>
    </source>
</evidence>
<dbReference type="Gene3D" id="3.40.50.11940">
    <property type="match status" value="2"/>
</dbReference>
<proteinExistence type="predicted"/>
<dbReference type="Pfam" id="PF09711">
    <property type="entry name" value="Cas_Csn2"/>
    <property type="match status" value="1"/>
</dbReference>
<evidence type="ECO:0000313" key="1">
    <source>
        <dbReference type="EMBL" id="MEQ2469640.1"/>
    </source>
</evidence>
<dbReference type="InterPro" id="IPR038600">
    <property type="entry name" value="Csn2_sf"/>
</dbReference>
<accession>A0ABV1F9Y9</accession>
<organism evidence="1 2">
    <name type="scientific">Ruminococcoides intestinale</name>
    <dbReference type="NCBI Taxonomy" id="3133162"/>
    <lineage>
        <taxon>Bacteria</taxon>
        <taxon>Bacillati</taxon>
        <taxon>Bacillota</taxon>
        <taxon>Clostridia</taxon>
        <taxon>Eubacteriales</taxon>
        <taxon>Oscillospiraceae</taxon>
        <taxon>Ruminococcoides</taxon>
    </lineage>
</organism>